<accession>A0A1G2A9I6</accession>
<comment type="caution">
    <text evidence="1">The sequence shown here is derived from an EMBL/GenBank/DDBJ whole genome shotgun (WGS) entry which is preliminary data.</text>
</comment>
<evidence type="ECO:0000313" key="2">
    <source>
        <dbReference type="Proteomes" id="UP000178315"/>
    </source>
</evidence>
<evidence type="ECO:0000313" key="1">
    <source>
        <dbReference type="EMBL" id="OGY73472.1"/>
    </source>
</evidence>
<dbReference type="EMBL" id="MHJU01000012">
    <property type="protein sequence ID" value="OGY73472.1"/>
    <property type="molecule type" value="Genomic_DNA"/>
</dbReference>
<reference evidence="1 2" key="1">
    <citation type="journal article" date="2016" name="Nat. Commun.">
        <title>Thousands of microbial genomes shed light on interconnected biogeochemical processes in an aquifer system.</title>
        <authorList>
            <person name="Anantharaman K."/>
            <person name="Brown C.T."/>
            <person name="Hug L.A."/>
            <person name="Sharon I."/>
            <person name="Castelle C.J."/>
            <person name="Probst A.J."/>
            <person name="Thomas B.C."/>
            <person name="Singh A."/>
            <person name="Wilkins M.J."/>
            <person name="Karaoz U."/>
            <person name="Brodie E.L."/>
            <person name="Williams K.H."/>
            <person name="Hubbard S.S."/>
            <person name="Banfield J.F."/>
        </authorList>
    </citation>
    <scope>NUCLEOTIDE SEQUENCE [LARGE SCALE GENOMIC DNA]</scope>
</reference>
<dbReference type="AlphaFoldDB" id="A0A1G2A9I6"/>
<gene>
    <name evidence="1" type="ORF">A3H61_04970</name>
</gene>
<organism evidence="1 2">
    <name type="scientific">Candidatus Jacksonbacteria bacterium RIFCSPLOWO2_02_FULL_44_20</name>
    <dbReference type="NCBI Taxonomy" id="1798460"/>
    <lineage>
        <taxon>Bacteria</taxon>
        <taxon>Candidatus Jacksoniibacteriota</taxon>
    </lineage>
</organism>
<dbReference type="Proteomes" id="UP000178315">
    <property type="component" value="Unassembled WGS sequence"/>
</dbReference>
<sequence>MNIKDFIRERPYLMWSTNNYDALSEDAILEAVLNYGNFNDAQKLFSLLGIKKSATIFHKQIKRSRVNYSPKIQNYFTLYFKKYA</sequence>
<proteinExistence type="predicted"/>
<name>A0A1G2A9I6_9BACT</name>
<protein>
    <submittedName>
        <fullName evidence="1">Uncharacterized protein</fullName>
    </submittedName>
</protein>